<dbReference type="PANTHER" id="PTHR24322:SF736">
    <property type="entry name" value="RETINOL DEHYDROGENASE 10"/>
    <property type="match status" value="1"/>
</dbReference>
<dbReference type="PRINTS" id="PR00081">
    <property type="entry name" value="GDHRDH"/>
</dbReference>
<dbReference type="InterPro" id="IPR002347">
    <property type="entry name" value="SDR_fam"/>
</dbReference>
<evidence type="ECO:0000256" key="3">
    <source>
        <dbReference type="ARBA" id="ARBA00023002"/>
    </source>
</evidence>
<evidence type="ECO:0000313" key="5">
    <source>
        <dbReference type="EMBL" id="WFC96945.1"/>
    </source>
</evidence>
<dbReference type="GO" id="GO:0016616">
    <property type="term" value="F:oxidoreductase activity, acting on the CH-OH group of donors, NAD or NADP as acceptor"/>
    <property type="evidence" value="ECO:0007669"/>
    <property type="project" value="TreeGrafter"/>
</dbReference>
<dbReference type="Gene3D" id="3.40.50.720">
    <property type="entry name" value="NAD(P)-binding Rossmann-like Domain"/>
    <property type="match status" value="1"/>
</dbReference>
<keyword evidence="6" id="KW-1185">Reference proteome</keyword>
<dbReference type="SMART" id="SM00822">
    <property type="entry name" value="PKS_KR"/>
    <property type="match status" value="1"/>
</dbReference>
<gene>
    <name evidence="5" type="ORF">MBRA1_003611</name>
</gene>
<reference evidence="5" key="1">
    <citation type="submission" date="2023-03" db="EMBL/GenBank/DDBJ databases">
        <title>Mating type loci evolution in Malassezia.</title>
        <authorList>
            <person name="Coelho M.A."/>
        </authorList>
    </citation>
    <scope>NUCLEOTIDE SEQUENCE</scope>
    <source>
        <strain evidence="5">CBS 14135</strain>
    </source>
</reference>
<feature type="domain" description="Ketoreductase" evidence="4">
    <location>
        <begin position="107"/>
        <end position="283"/>
    </location>
</feature>
<dbReference type="InterPro" id="IPR036291">
    <property type="entry name" value="NAD(P)-bd_dom_sf"/>
</dbReference>
<evidence type="ECO:0000259" key="4">
    <source>
        <dbReference type="SMART" id="SM00822"/>
    </source>
</evidence>
<sequence length="401" mass="43809">MSTSPAFREPFTLDVVLRALDRVPFSPPFLVLLPLLTLMWELRTVSPVRLGASLPTLRGWHTLLWTKHWWVGRALLFIVAKTLSRILSRRTANNGEPRADPPAWDRDVVVVTGGATGIGKAVVEELSARYRAKIAVLDIAPPTYAPAAPGAPPILYVRTDVTERASIHAAHETIRATFGTSPSLVVSCAGLGFGGPLLSVSLDAVNKMMQINAFANVHLAQEFVPYMVQHNHGHYMTVASSGSYFTPPMMSSYCMSKAAALAFHEELRSELRVLYKAPRVRTSVVTPTKVRTLLGAGLHDTDFAFVAPTLEPIQVARAMVDALNSGLSHSVSQPLFTKMLPFVRGMPDWFRALIAAAGKTDHAVTAESMRDALRQGYGKNWDPADFARLLGEADAAYRKDV</sequence>
<comment type="similarity">
    <text evidence="1">Belongs to the short-chain dehydrogenases/reductases (SDR) family.</text>
</comment>
<accession>A0AAF0IR97</accession>
<proteinExistence type="inferred from homology"/>
<keyword evidence="3" id="KW-0560">Oxidoreductase</keyword>
<dbReference type="PROSITE" id="PS00061">
    <property type="entry name" value="ADH_SHORT"/>
    <property type="match status" value="1"/>
</dbReference>
<dbReference type="InterPro" id="IPR057326">
    <property type="entry name" value="KR_dom"/>
</dbReference>
<dbReference type="PANTHER" id="PTHR24322">
    <property type="entry name" value="PKSB"/>
    <property type="match status" value="1"/>
</dbReference>
<evidence type="ECO:0000313" key="6">
    <source>
        <dbReference type="Proteomes" id="UP001216638"/>
    </source>
</evidence>
<dbReference type="Pfam" id="PF00106">
    <property type="entry name" value="adh_short"/>
    <property type="match status" value="1"/>
</dbReference>
<keyword evidence="2" id="KW-0521">NADP</keyword>
<protein>
    <recommendedName>
        <fullName evidence="4">Ketoreductase domain-containing protein</fullName>
    </recommendedName>
</protein>
<evidence type="ECO:0000256" key="2">
    <source>
        <dbReference type="ARBA" id="ARBA00022857"/>
    </source>
</evidence>
<dbReference type="AlphaFoldDB" id="A0AAF0IR97"/>
<evidence type="ECO:0000256" key="1">
    <source>
        <dbReference type="ARBA" id="ARBA00006484"/>
    </source>
</evidence>
<name>A0AAF0IR97_9BASI</name>
<dbReference type="SUPFAM" id="SSF51735">
    <property type="entry name" value="NAD(P)-binding Rossmann-fold domains"/>
    <property type="match status" value="1"/>
</dbReference>
<organism evidence="5 6">
    <name type="scientific">Malassezia brasiliensis</name>
    <dbReference type="NCBI Taxonomy" id="1821822"/>
    <lineage>
        <taxon>Eukaryota</taxon>
        <taxon>Fungi</taxon>
        <taxon>Dikarya</taxon>
        <taxon>Basidiomycota</taxon>
        <taxon>Ustilaginomycotina</taxon>
        <taxon>Malasseziomycetes</taxon>
        <taxon>Malasseziales</taxon>
        <taxon>Malasseziaceae</taxon>
        <taxon>Malassezia</taxon>
    </lineage>
</organism>
<dbReference type="EMBL" id="CP119955">
    <property type="protein sequence ID" value="WFC96945.1"/>
    <property type="molecule type" value="Genomic_DNA"/>
</dbReference>
<dbReference type="InterPro" id="IPR020904">
    <property type="entry name" value="Sc_DH/Rdtase_CS"/>
</dbReference>
<dbReference type="Proteomes" id="UP001216638">
    <property type="component" value="Chromosome 5"/>
</dbReference>